<gene>
    <name evidence="6" type="ORF">U14_04360</name>
</gene>
<evidence type="ECO:0000256" key="3">
    <source>
        <dbReference type="ARBA" id="ARBA00023163"/>
    </source>
</evidence>
<dbReference type="Pfam" id="PF00072">
    <property type="entry name" value="Response_reg"/>
    <property type="match status" value="1"/>
</dbReference>
<dbReference type="Gene3D" id="3.40.50.2300">
    <property type="match status" value="1"/>
</dbReference>
<organism evidence="6 7">
    <name type="scientific">Candidatus Moduliflexus flocculans</name>
    <dbReference type="NCBI Taxonomy" id="1499966"/>
    <lineage>
        <taxon>Bacteria</taxon>
        <taxon>Candidatus Moduliflexota</taxon>
        <taxon>Candidatus Moduliflexia</taxon>
        <taxon>Candidatus Moduliflexales</taxon>
        <taxon>Candidatus Moduliflexaceae</taxon>
    </lineage>
</organism>
<dbReference type="InterPro" id="IPR001789">
    <property type="entry name" value="Sig_transdc_resp-reg_receiver"/>
</dbReference>
<dbReference type="InterPro" id="IPR050595">
    <property type="entry name" value="Bact_response_regulator"/>
</dbReference>
<dbReference type="PANTHER" id="PTHR44591">
    <property type="entry name" value="STRESS RESPONSE REGULATOR PROTEIN 1"/>
    <property type="match status" value="1"/>
</dbReference>
<evidence type="ECO:0000313" key="6">
    <source>
        <dbReference type="EMBL" id="GAK53101.1"/>
    </source>
</evidence>
<dbReference type="STRING" id="1499966.U14_04360"/>
<accession>A0A0S6W0E4</accession>
<dbReference type="Proteomes" id="UP000030700">
    <property type="component" value="Unassembled WGS sequence"/>
</dbReference>
<dbReference type="EMBL" id="DF820459">
    <property type="protein sequence ID" value="GAK53101.1"/>
    <property type="molecule type" value="Genomic_DNA"/>
</dbReference>
<reference evidence="6 7" key="1">
    <citation type="journal article" date="2015" name="PeerJ">
        <title>First genomic representation of candidate bacterial phylum KSB3 points to enhanced environmental sensing as a trigger of wastewater bulking.</title>
        <authorList>
            <person name="Sekiguchi Y."/>
            <person name="Ohashi A."/>
            <person name="Parks D.H."/>
            <person name="Yamauchi T."/>
            <person name="Tyson G.W."/>
            <person name="Hugenholtz P."/>
        </authorList>
    </citation>
    <scope>NUCLEOTIDE SEQUENCE [LARGE SCALE GENOMIC DNA]</scope>
</reference>
<dbReference type="HOGENOM" id="CLU_000445_69_8_0"/>
<dbReference type="InterPro" id="IPR011006">
    <property type="entry name" value="CheY-like_superfamily"/>
</dbReference>
<keyword evidence="1 4" id="KW-0597">Phosphoprotein</keyword>
<dbReference type="AlphaFoldDB" id="A0A0S6W0E4"/>
<keyword evidence="7" id="KW-1185">Reference proteome</keyword>
<dbReference type="GO" id="GO:0000160">
    <property type="term" value="P:phosphorelay signal transduction system"/>
    <property type="evidence" value="ECO:0007669"/>
    <property type="project" value="InterPro"/>
</dbReference>
<feature type="modified residue" description="4-aspartylphosphate" evidence="4">
    <location>
        <position position="56"/>
    </location>
</feature>
<evidence type="ECO:0000256" key="2">
    <source>
        <dbReference type="ARBA" id="ARBA00023015"/>
    </source>
</evidence>
<evidence type="ECO:0000256" key="4">
    <source>
        <dbReference type="PROSITE-ProRule" id="PRU00169"/>
    </source>
</evidence>
<feature type="domain" description="Response regulatory" evidence="5">
    <location>
        <begin position="7"/>
        <end position="121"/>
    </location>
</feature>
<dbReference type="SUPFAM" id="SSF52172">
    <property type="entry name" value="CheY-like"/>
    <property type="match status" value="1"/>
</dbReference>
<dbReference type="FunFam" id="3.40.50.2300:FF:000018">
    <property type="entry name" value="DNA-binding transcriptional regulator NtrC"/>
    <property type="match status" value="1"/>
</dbReference>
<protein>
    <submittedName>
        <fullName evidence="6">Response regulator receiver protein</fullName>
    </submittedName>
</protein>
<dbReference type="PANTHER" id="PTHR44591:SF3">
    <property type="entry name" value="RESPONSE REGULATORY DOMAIN-CONTAINING PROTEIN"/>
    <property type="match status" value="1"/>
</dbReference>
<dbReference type="SMART" id="SM00448">
    <property type="entry name" value="REC"/>
    <property type="match status" value="1"/>
</dbReference>
<keyword evidence="2" id="KW-0805">Transcription regulation</keyword>
<keyword evidence="3" id="KW-0804">Transcription</keyword>
<dbReference type="PROSITE" id="PS50110">
    <property type="entry name" value="RESPONSE_REGULATORY"/>
    <property type="match status" value="1"/>
</dbReference>
<sequence length="132" mass="14807">MASETQVILVVDDDEGLREGLSRLLEDEGYQVLCADNGDRALEIIRHTHIDLILTDMRMPGMSGIELLKNVRAVNEHVGVIILTGYGEIESYIEAMNFGAMEYVSKPFKVNELKFIVNKILNRANVVSQERG</sequence>
<proteinExistence type="predicted"/>
<name>A0A0S6W0E4_9BACT</name>
<evidence type="ECO:0000313" key="7">
    <source>
        <dbReference type="Proteomes" id="UP000030700"/>
    </source>
</evidence>
<evidence type="ECO:0000256" key="1">
    <source>
        <dbReference type="ARBA" id="ARBA00022553"/>
    </source>
</evidence>
<evidence type="ECO:0000259" key="5">
    <source>
        <dbReference type="PROSITE" id="PS50110"/>
    </source>
</evidence>